<protein>
    <submittedName>
        <fullName evidence="3">Uncharacterized protein LOC112694349</fullName>
    </submittedName>
</protein>
<keyword evidence="2" id="KW-1185">Reference proteome</keyword>
<sequence>MNNNGAATFGPQEPFVTLSQVRDMSDRDMLSNPVTRLVLRRAWQMVHTILDHDPQQPAVAVQQRLTAQMAASALVPEPRRTCHHVPCRCGSAHGAQQGNAHRPAPYPPAPPVSGVAEPRRTCHHHVPCRCGPAPVQQGNVDPPPPYPGPSNRAMPRPMTTHRAPAVPEVNRTWHVPLEAYASSAVQNNVHRPSGTATPRHVTSQRSPEVLQPRSTWHVPCETYAPRVAQGNEHQPPYPGPSDTATPRHAATPQRVLEIPQPRSTWHVPQP</sequence>
<organism evidence="2 3">
    <name type="scientific">Sipha flava</name>
    <name type="common">yellow sugarcane aphid</name>
    <dbReference type="NCBI Taxonomy" id="143950"/>
    <lineage>
        <taxon>Eukaryota</taxon>
        <taxon>Metazoa</taxon>
        <taxon>Ecdysozoa</taxon>
        <taxon>Arthropoda</taxon>
        <taxon>Hexapoda</taxon>
        <taxon>Insecta</taxon>
        <taxon>Pterygota</taxon>
        <taxon>Neoptera</taxon>
        <taxon>Paraneoptera</taxon>
        <taxon>Hemiptera</taxon>
        <taxon>Sternorrhyncha</taxon>
        <taxon>Aphidomorpha</taxon>
        <taxon>Aphidoidea</taxon>
        <taxon>Aphididae</taxon>
        <taxon>Sipha</taxon>
    </lineage>
</organism>
<feature type="compositionally biased region" description="Polar residues" evidence="1">
    <location>
        <begin position="184"/>
        <end position="206"/>
    </location>
</feature>
<dbReference type="Proteomes" id="UP000694846">
    <property type="component" value="Unplaced"/>
</dbReference>
<proteinExistence type="predicted"/>
<evidence type="ECO:0000313" key="3">
    <source>
        <dbReference type="RefSeq" id="XP_025425573.1"/>
    </source>
</evidence>
<evidence type="ECO:0000256" key="1">
    <source>
        <dbReference type="SAM" id="MobiDB-lite"/>
    </source>
</evidence>
<reference evidence="3" key="1">
    <citation type="submission" date="2025-08" db="UniProtKB">
        <authorList>
            <consortium name="RefSeq"/>
        </authorList>
    </citation>
    <scope>IDENTIFICATION</scope>
</reference>
<feature type="region of interest" description="Disordered" evidence="1">
    <location>
        <begin position="184"/>
        <end position="270"/>
    </location>
</feature>
<dbReference type="AlphaFoldDB" id="A0A8B8GR46"/>
<feature type="region of interest" description="Disordered" evidence="1">
    <location>
        <begin position="92"/>
        <end position="112"/>
    </location>
</feature>
<name>A0A8B8GR46_9HEMI</name>
<feature type="region of interest" description="Disordered" evidence="1">
    <location>
        <begin position="132"/>
        <end position="153"/>
    </location>
</feature>
<accession>A0A8B8GR46</accession>
<dbReference type="GeneID" id="112694349"/>
<gene>
    <name evidence="3" type="primary">LOC112694349</name>
</gene>
<dbReference type="RefSeq" id="XP_025425573.1">
    <property type="nucleotide sequence ID" value="XM_025569788.1"/>
</dbReference>
<evidence type="ECO:0000313" key="2">
    <source>
        <dbReference type="Proteomes" id="UP000694846"/>
    </source>
</evidence>